<evidence type="ECO:0000313" key="1">
    <source>
        <dbReference type="EMBL" id="MET1474508.1"/>
    </source>
</evidence>
<comment type="caution">
    <text evidence="1">The sequence shown here is derived from an EMBL/GenBank/DDBJ whole genome shotgun (WGS) entry which is preliminary data.</text>
</comment>
<keyword evidence="2" id="KW-1185">Reference proteome</keyword>
<name>A0ABV2C5W8_9BURK</name>
<protein>
    <recommendedName>
        <fullName evidence="3">Transposase</fullName>
    </recommendedName>
</protein>
<organism evidence="1 2">
    <name type="scientific">Burkholderia sola</name>
    <dbReference type="NCBI Taxonomy" id="2843302"/>
    <lineage>
        <taxon>Bacteria</taxon>
        <taxon>Pseudomonadati</taxon>
        <taxon>Pseudomonadota</taxon>
        <taxon>Betaproteobacteria</taxon>
        <taxon>Burkholderiales</taxon>
        <taxon>Burkholderiaceae</taxon>
        <taxon>Burkholderia</taxon>
        <taxon>Burkholderia cepacia complex</taxon>
    </lineage>
</organism>
<evidence type="ECO:0000313" key="2">
    <source>
        <dbReference type="Proteomes" id="UP001548587"/>
    </source>
</evidence>
<proteinExistence type="predicted"/>
<gene>
    <name evidence="1" type="ORF">ABXL37_09620</name>
</gene>
<dbReference type="RefSeq" id="WP_209925124.1">
    <property type="nucleotide sequence ID" value="NZ_JBEWCH010000004.1"/>
</dbReference>
<sequence length="235" mass="25510">MNNGTAGRHQPGLAPAPVCVGIGVAHETLEICISSLSVIFGYRNETFGIESLADGILAWAPALIVLESAGGAEHEVACALQALRLPLAIVKPHQARDWLPDSVTLPLDGKGARARLLAALADALNRHPSGGRLVEPLSDPQLGHVQALVQRRRQLARMQIAEYQLLTLCHGSVRNGIVQTIAFLKHQIAVVDRHCARHVNTQRDAFARLLAHEVRPGRVARHVQVGAFIRNWRAK</sequence>
<evidence type="ECO:0008006" key="3">
    <source>
        <dbReference type="Google" id="ProtNLM"/>
    </source>
</evidence>
<accession>A0ABV2C5W8</accession>
<dbReference type="EMBL" id="JBEWCH010000004">
    <property type="protein sequence ID" value="MET1474508.1"/>
    <property type="molecule type" value="Genomic_DNA"/>
</dbReference>
<dbReference type="Proteomes" id="UP001548587">
    <property type="component" value="Unassembled WGS sequence"/>
</dbReference>
<reference evidence="1 2" key="1">
    <citation type="submission" date="2024-06" db="EMBL/GenBank/DDBJ databases">
        <title>Burkholderia sola in Mexico.</title>
        <authorList>
            <person name="Estrada P."/>
        </authorList>
    </citation>
    <scope>NUCLEOTIDE SEQUENCE [LARGE SCALE GENOMIC DNA]</scope>
    <source>
        <strain evidence="1 2">CpTa8-5</strain>
    </source>
</reference>